<evidence type="ECO:0000256" key="3">
    <source>
        <dbReference type="ARBA" id="ARBA00022679"/>
    </source>
</evidence>
<dbReference type="PANTHER" id="PTHR10782">
    <property type="entry name" value="ZINC FINGER MIZ DOMAIN-CONTAINING PROTEIN"/>
    <property type="match status" value="1"/>
</dbReference>
<dbReference type="GO" id="GO:0003712">
    <property type="term" value="F:transcription coregulator activity"/>
    <property type="evidence" value="ECO:0007669"/>
    <property type="project" value="TreeGrafter"/>
</dbReference>
<dbReference type="Proteomes" id="UP000694846">
    <property type="component" value="Unplaced"/>
</dbReference>
<dbReference type="Gene3D" id="2.60.120.780">
    <property type="entry name" value="PINIT domain"/>
    <property type="match status" value="1"/>
</dbReference>
<keyword evidence="5 8" id="KW-0863">Zinc-finger</keyword>
<feature type="domain" description="SP-RING-type" evidence="10">
    <location>
        <begin position="322"/>
        <end position="403"/>
    </location>
</feature>
<keyword evidence="4" id="KW-0479">Metal-binding</keyword>
<comment type="similarity">
    <text evidence="2">Belongs to the PIAS family.</text>
</comment>
<dbReference type="PROSITE" id="PS51466">
    <property type="entry name" value="PINIT"/>
    <property type="match status" value="1"/>
</dbReference>
<dbReference type="GO" id="GO:0061665">
    <property type="term" value="F:SUMO ligase activity"/>
    <property type="evidence" value="ECO:0007669"/>
    <property type="project" value="TreeGrafter"/>
</dbReference>
<evidence type="ECO:0000256" key="2">
    <source>
        <dbReference type="ARBA" id="ARBA00005383"/>
    </source>
</evidence>
<dbReference type="InterPro" id="IPR004181">
    <property type="entry name" value="Znf_MIZ"/>
</dbReference>
<evidence type="ECO:0000313" key="12">
    <source>
        <dbReference type="Proteomes" id="UP000694846"/>
    </source>
</evidence>
<protein>
    <submittedName>
        <fullName evidence="13">E3 SUMO-protein ligase PIAS1-like</fullName>
    </submittedName>
</protein>
<reference evidence="13" key="1">
    <citation type="submission" date="2025-08" db="UniProtKB">
        <authorList>
            <consortium name="RefSeq"/>
        </authorList>
    </citation>
    <scope>IDENTIFICATION</scope>
    <source>
        <tissue evidence="13">Whole body</tissue>
    </source>
</reference>
<dbReference type="GO" id="GO:0000785">
    <property type="term" value="C:chromatin"/>
    <property type="evidence" value="ECO:0007669"/>
    <property type="project" value="TreeGrafter"/>
</dbReference>
<dbReference type="Gene3D" id="1.10.720.30">
    <property type="entry name" value="SAP domain"/>
    <property type="match status" value="1"/>
</dbReference>
<dbReference type="InterPro" id="IPR013083">
    <property type="entry name" value="Znf_RING/FYVE/PHD"/>
</dbReference>
<gene>
    <name evidence="13" type="primary">LOC112680948</name>
</gene>
<proteinExistence type="inferred from homology"/>
<dbReference type="Pfam" id="PF14324">
    <property type="entry name" value="PINIT"/>
    <property type="match status" value="1"/>
</dbReference>
<evidence type="ECO:0000259" key="10">
    <source>
        <dbReference type="PROSITE" id="PS51044"/>
    </source>
</evidence>
<dbReference type="GO" id="GO:0016925">
    <property type="term" value="P:protein sumoylation"/>
    <property type="evidence" value="ECO:0007669"/>
    <property type="project" value="UniProtKB-UniPathway"/>
</dbReference>
<dbReference type="PANTHER" id="PTHR10782:SF94">
    <property type="entry name" value="SUPPRESSOR OF VARIEGATION 2-10, ISOFORM I"/>
    <property type="match status" value="1"/>
</dbReference>
<evidence type="ECO:0000256" key="7">
    <source>
        <dbReference type="ARBA" id="ARBA00022833"/>
    </source>
</evidence>
<evidence type="ECO:0000256" key="9">
    <source>
        <dbReference type="SAM" id="MobiDB-lite"/>
    </source>
</evidence>
<dbReference type="InterPro" id="IPR023321">
    <property type="entry name" value="PINIT"/>
</dbReference>
<dbReference type="GeneID" id="112680948"/>
<feature type="region of interest" description="Disordered" evidence="9">
    <location>
        <begin position="555"/>
        <end position="575"/>
    </location>
</feature>
<dbReference type="RefSeq" id="XP_025406968.1">
    <property type="nucleotide sequence ID" value="XM_025551183.1"/>
</dbReference>
<dbReference type="GO" id="GO:0008270">
    <property type="term" value="F:zinc ion binding"/>
    <property type="evidence" value="ECO:0007669"/>
    <property type="project" value="UniProtKB-KW"/>
</dbReference>
<comment type="pathway">
    <text evidence="1">Protein modification; protein sumoylation.</text>
</comment>
<feature type="domain" description="PINIT" evidence="11">
    <location>
        <begin position="131"/>
        <end position="292"/>
    </location>
</feature>
<dbReference type="OrthoDB" id="10263264at2759"/>
<dbReference type="Gene3D" id="3.30.40.10">
    <property type="entry name" value="Zinc/RING finger domain, C3HC4 (zinc finger)"/>
    <property type="match status" value="1"/>
</dbReference>
<dbReference type="SUPFAM" id="SSF68906">
    <property type="entry name" value="SAP domain"/>
    <property type="match status" value="1"/>
</dbReference>
<evidence type="ECO:0000313" key="13">
    <source>
        <dbReference type="RefSeq" id="XP_025406968.1"/>
    </source>
</evidence>
<dbReference type="PROSITE" id="PS51044">
    <property type="entry name" value="ZF_SP_RING"/>
    <property type="match status" value="1"/>
</dbReference>
<dbReference type="AlphaFoldDB" id="A0A8B8F882"/>
<name>A0A8B8F882_9HEMI</name>
<evidence type="ECO:0000256" key="6">
    <source>
        <dbReference type="ARBA" id="ARBA00022786"/>
    </source>
</evidence>
<organism evidence="12 13">
    <name type="scientific">Sipha flava</name>
    <name type="common">yellow sugarcane aphid</name>
    <dbReference type="NCBI Taxonomy" id="143950"/>
    <lineage>
        <taxon>Eukaryota</taxon>
        <taxon>Metazoa</taxon>
        <taxon>Ecdysozoa</taxon>
        <taxon>Arthropoda</taxon>
        <taxon>Hexapoda</taxon>
        <taxon>Insecta</taxon>
        <taxon>Pterygota</taxon>
        <taxon>Neoptera</taxon>
        <taxon>Paraneoptera</taxon>
        <taxon>Hemiptera</taxon>
        <taxon>Sternorrhyncha</taxon>
        <taxon>Aphidomorpha</taxon>
        <taxon>Aphidoidea</taxon>
        <taxon>Aphididae</taxon>
        <taxon>Sipha</taxon>
    </lineage>
</organism>
<dbReference type="CDD" id="cd16650">
    <property type="entry name" value="SP-RING_PIAS-like"/>
    <property type="match status" value="1"/>
</dbReference>
<dbReference type="InterPro" id="IPR036361">
    <property type="entry name" value="SAP_dom_sf"/>
</dbReference>
<dbReference type="GO" id="GO:0006357">
    <property type="term" value="P:regulation of transcription by RNA polymerase II"/>
    <property type="evidence" value="ECO:0007669"/>
    <property type="project" value="TreeGrafter"/>
</dbReference>
<evidence type="ECO:0000256" key="5">
    <source>
        <dbReference type="ARBA" id="ARBA00022771"/>
    </source>
</evidence>
<dbReference type="Pfam" id="PF02891">
    <property type="entry name" value="zf-MIZ"/>
    <property type="match status" value="1"/>
</dbReference>
<evidence type="ECO:0000256" key="4">
    <source>
        <dbReference type="ARBA" id="ARBA00022723"/>
    </source>
</evidence>
<evidence type="ECO:0000259" key="11">
    <source>
        <dbReference type="PROSITE" id="PS51466"/>
    </source>
</evidence>
<keyword evidence="6" id="KW-0833">Ubl conjugation pathway</keyword>
<evidence type="ECO:0000256" key="1">
    <source>
        <dbReference type="ARBA" id="ARBA00004718"/>
    </source>
</evidence>
<keyword evidence="7" id="KW-0862">Zinc</keyword>
<accession>A0A8B8F882</accession>
<evidence type="ECO:0000256" key="8">
    <source>
        <dbReference type="PROSITE-ProRule" id="PRU00452"/>
    </source>
</evidence>
<dbReference type="UniPathway" id="UPA00886"/>
<sequence length="589" mass="67749">MASNTSHLVPEIEYIHQLVYDLRSCELQLILDTVKQNKSGSKKVLRKRVLNLLSASPIKTRFLRQKILQVYNTRLETDRIYQQHPQQPPPPPPPPLIQHSLESHFLPRYFQQPSSYKDLKNMKCTLPYTTNTLPPVNEAHDISTTKFENLPFFKTMGTLLFPIDCNTVVDSASFTGLFYLTDDVRHSILKSWNITRQEYKVQIILRLVRRGVIENVTDRLPYNLNVSVNDCQCKLPTMNIPTKAGITPWRCNVPIDITQQTDIRNCSQNTLNITWSEDSQNYTAGVYVAQKLTWNELLVELKKRPLRPLDKTKELIKKSMESDADMGVDSMFATIKDPLSKMRMNLPCRGIDCIHMQCFDAIQFLQMNEQKQTWICPLCKKKVRFEDIEVDEFFLNILQNPNLSNDCENVILLADGTWREKKPKDFSNISKINDNHSSNHIEVFTLSDSDDEDDHIHHPETKRKKCNSPNLEESIIKSEHILQTEDLTRTNDSNSADDEFVLDLSLKNNSLPSTSSKYDPIITLNDDSDPQSLTESSDIFNSFYLPNISISNCRKNEYKPSSSTSSGSKSNKHREIAKSRDVLCVITLD</sequence>
<feature type="region of interest" description="Disordered" evidence="9">
    <location>
        <begin position="449"/>
        <end position="468"/>
    </location>
</feature>
<dbReference type="InterPro" id="IPR038654">
    <property type="entry name" value="PINIT_sf"/>
</dbReference>
<keyword evidence="3" id="KW-0808">Transferase</keyword>
<keyword evidence="12" id="KW-1185">Reference proteome</keyword>